<accession>A0ABQ5R4J2</accession>
<dbReference type="InterPro" id="IPR011006">
    <property type="entry name" value="CheY-like_superfamily"/>
</dbReference>
<dbReference type="SUPFAM" id="SSF46894">
    <property type="entry name" value="C-terminal effector domain of the bipartite response regulators"/>
    <property type="match status" value="1"/>
</dbReference>
<proteinExistence type="predicted"/>
<dbReference type="PANTHER" id="PTHR44688:SF16">
    <property type="entry name" value="DNA-BINDING TRANSCRIPTIONAL ACTIVATOR DEVR_DOSR"/>
    <property type="match status" value="1"/>
</dbReference>
<keyword evidence="2 6" id="KW-0238">DNA-binding</keyword>
<evidence type="ECO:0000256" key="2">
    <source>
        <dbReference type="ARBA" id="ARBA00023125"/>
    </source>
</evidence>
<feature type="signal peptide" evidence="4">
    <location>
        <begin position="1"/>
        <end position="21"/>
    </location>
</feature>
<dbReference type="PROSITE" id="PS00622">
    <property type="entry name" value="HTH_LUXR_1"/>
    <property type="match status" value="1"/>
</dbReference>
<dbReference type="SMART" id="SM00421">
    <property type="entry name" value="HTH_LUXR"/>
    <property type="match status" value="1"/>
</dbReference>
<gene>
    <name evidence="6" type="ORF">Pa4123_68810</name>
</gene>
<organism evidence="6 7">
    <name type="scientific">Phytohabitans aurantiacus</name>
    <dbReference type="NCBI Taxonomy" id="3016789"/>
    <lineage>
        <taxon>Bacteria</taxon>
        <taxon>Bacillati</taxon>
        <taxon>Actinomycetota</taxon>
        <taxon>Actinomycetes</taxon>
        <taxon>Micromonosporales</taxon>
        <taxon>Micromonosporaceae</taxon>
    </lineage>
</organism>
<dbReference type="PANTHER" id="PTHR44688">
    <property type="entry name" value="DNA-BINDING TRANSCRIPTIONAL ACTIVATOR DEVR_DOSR"/>
    <property type="match status" value="1"/>
</dbReference>
<reference evidence="6" key="1">
    <citation type="submission" date="2022-12" db="EMBL/GenBank/DDBJ databases">
        <title>New Phytohabitans aurantiacus sp. RD004123 nov., an actinomycete isolated from soil.</title>
        <authorList>
            <person name="Triningsih D.W."/>
            <person name="Harunari E."/>
            <person name="Igarashi Y."/>
        </authorList>
    </citation>
    <scope>NUCLEOTIDE SEQUENCE</scope>
    <source>
        <strain evidence="6">RD004123</strain>
    </source>
</reference>
<name>A0ABQ5R4J2_9ACTN</name>
<dbReference type="Gene3D" id="3.40.50.2300">
    <property type="match status" value="1"/>
</dbReference>
<dbReference type="Pfam" id="PF00196">
    <property type="entry name" value="GerE"/>
    <property type="match status" value="1"/>
</dbReference>
<dbReference type="GO" id="GO:0003677">
    <property type="term" value="F:DNA binding"/>
    <property type="evidence" value="ECO:0007669"/>
    <property type="project" value="UniProtKB-KW"/>
</dbReference>
<keyword evidence="3" id="KW-0804">Transcription</keyword>
<feature type="chain" id="PRO_5046691704" evidence="4">
    <location>
        <begin position="22"/>
        <end position="197"/>
    </location>
</feature>
<dbReference type="CDD" id="cd06170">
    <property type="entry name" value="LuxR_C_like"/>
    <property type="match status" value="1"/>
</dbReference>
<comment type="caution">
    <text evidence="6">The sequence shown here is derived from an EMBL/GenBank/DDBJ whole genome shotgun (WGS) entry which is preliminary data.</text>
</comment>
<dbReference type="PROSITE" id="PS50043">
    <property type="entry name" value="HTH_LUXR_2"/>
    <property type="match status" value="1"/>
</dbReference>
<dbReference type="PRINTS" id="PR00038">
    <property type="entry name" value="HTHLUXR"/>
</dbReference>
<evidence type="ECO:0000259" key="5">
    <source>
        <dbReference type="PROSITE" id="PS50043"/>
    </source>
</evidence>
<evidence type="ECO:0000256" key="3">
    <source>
        <dbReference type="ARBA" id="ARBA00023163"/>
    </source>
</evidence>
<keyword evidence="1" id="KW-0805">Transcription regulation</keyword>
<keyword evidence="4" id="KW-0732">Signal</keyword>
<evidence type="ECO:0000256" key="1">
    <source>
        <dbReference type="ARBA" id="ARBA00023015"/>
    </source>
</evidence>
<dbReference type="InterPro" id="IPR016032">
    <property type="entry name" value="Sig_transdc_resp-reg_C-effctor"/>
</dbReference>
<evidence type="ECO:0000313" key="7">
    <source>
        <dbReference type="Proteomes" id="UP001144280"/>
    </source>
</evidence>
<dbReference type="Proteomes" id="UP001144280">
    <property type="component" value="Unassembled WGS sequence"/>
</dbReference>
<dbReference type="InterPro" id="IPR000792">
    <property type="entry name" value="Tscrpt_reg_LuxR_C"/>
</dbReference>
<protein>
    <submittedName>
        <fullName evidence="6">DNA-binding response regulator</fullName>
    </submittedName>
</protein>
<dbReference type="EMBL" id="BSDI01000046">
    <property type="protein sequence ID" value="GLI01605.1"/>
    <property type="molecule type" value="Genomic_DNA"/>
</dbReference>
<sequence length="197" mass="21061">MCTVIRILLALDGGLVRGALAFVLSAQPDIDVVAQVEPTADVWGRAEALQPDVAVVDMAAVGAGRRFPCRTLVLAAPREARALSAALRYQGHTCGFLGHQVAPDRIVAGVRRLAGGEPVADPELVVAALNRSNPLTDREMQVLQIAATGWPAKEIARELCLSPGTVRNYLSRALSKVGARTRIEAVRIARDAGWIWQ</sequence>
<keyword evidence="7" id="KW-1185">Reference proteome</keyword>
<dbReference type="SUPFAM" id="SSF52172">
    <property type="entry name" value="CheY-like"/>
    <property type="match status" value="1"/>
</dbReference>
<feature type="domain" description="HTH luxR-type" evidence="5">
    <location>
        <begin position="128"/>
        <end position="193"/>
    </location>
</feature>
<evidence type="ECO:0000256" key="4">
    <source>
        <dbReference type="SAM" id="SignalP"/>
    </source>
</evidence>
<evidence type="ECO:0000313" key="6">
    <source>
        <dbReference type="EMBL" id="GLI01605.1"/>
    </source>
</evidence>